<reference evidence="2 5" key="3">
    <citation type="journal article" date="2002" name="Genome Biol.">
        <title>Annotation of the Drosophila melanogaster euchromatic genome: a systematic review.</title>
        <authorList>
            <person name="Misra S."/>
            <person name="Crosby M.A."/>
            <person name="Mungall C.J."/>
            <person name="Matthews B.B."/>
            <person name="Campbell K.S."/>
            <person name="Hradecky P."/>
            <person name="Huang Y."/>
            <person name="Kaminker J.S."/>
            <person name="Millburn G.H."/>
            <person name="Prochnik S.E."/>
            <person name="Smith C.D."/>
            <person name="Tupy J.L."/>
            <person name="Whitfied E.J."/>
            <person name="Bayraktaroglu L."/>
            <person name="Berman B.P."/>
            <person name="Bettencourt B.R."/>
            <person name="Celniker S.E."/>
            <person name="de Grey A.D."/>
            <person name="Drysdale R.A."/>
            <person name="Harris N.L."/>
            <person name="Richter J."/>
            <person name="Russo S."/>
            <person name="Schroeder A.J."/>
            <person name="Shu S.Q."/>
            <person name="Stapleton M."/>
            <person name="Yamada C."/>
            <person name="Ashburner M."/>
            <person name="Gelbart W.M."/>
            <person name="Rubin G.M."/>
            <person name="Lewis S.E."/>
        </authorList>
    </citation>
    <scope>GENOME REANNOTATION</scope>
    <source>
        <strain evidence="5">Berkeley</strain>
    </source>
</reference>
<dbReference type="RefSeq" id="NP_611755.2">
    <property type="nucleotide sequence ID" value="NM_137911.3"/>
</dbReference>
<keyword evidence="1" id="KW-0472">Membrane</keyword>
<evidence type="ECO:0000313" key="5">
    <source>
        <dbReference type="Proteomes" id="UP000000803"/>
    </source>
</evidence>
<reference evidence="2" key="8">
    <citation type="submission" date="2006-08" db="EMBL/GenBank/DDBJ databases">
        <authorList>
            <person name="Celniker S."/>
            <person name="Carlson J."/>
            <person name="Wan K."/>
            <person name="Frise E."/>
            <person name="Hoskins R."/>
            <person name="Park S."/>
            <person name="Svirskas R."/>
            <person name="Rubin G."/>
        </authorList>
    </citation>
    <scope>NUCLEOTIDE SEQUENCE</scope>
</reference>
<dbReference type="STRING" id="7227.FBpp0071876"/>
<dbReference type="OrthoDB" id="7861146at2759"/>
<reference evidence="2" key="12">
    <citation type="journal article" date="2015" name="G3 (Bethesda)">
        <title>Gene Model Annotations for Drosophila melanogaster: The Rule-Benders.</title>
        <authorList>
            <consortium name="FlyBase Consortium"/>
            <person name="Crosby M.A."/>
            <person name="Gramates L.S."/>
            <person name="Dos Santos G."/>
            <person name="Matthews B.B."/>
            <person name="St Pierre S.E."/>
            <person name="Zhou P."/>
            <person name="Schroeder A.J."/>
            <person name="Falls K."/>
            <person name="Emmert D.B."/>
            <person name="Russo S.M."/>
            <person name="Gelbart W.M."/>
            <person name="null"/>
        </authorList>
    </citation>
    <scope>NUCLEOTIDE SEQUENCE</scope>
</reference>
<reference evidence="2 5" key="9">
    <citation type="journal article" date="2007" name="Science">
        <title>The Release 5.1 annotation of Drosophila melanogaster heterochromatin.</title>
        <authorList>
            <person name="Smith C.D."/>
            <person name="Shu S."/>
            <person name="Mungall C.J."/>
            <person name="Karpen G.H."/>
        </authorList>
    </citation>
    <scope>NUCLEOTIDE SEQUENCE [LARGE SCALE GENOMIC DNA]</scope>
    <source>
        <strain evidence="5">Berkeley</strain>
    </source>
</reference>
<dbReference type="DNASU" id="37667"/>
<organism evidence="2 5">
    <name type="scientific">Drosophila melanogaster</name>
    <name type="common">Fruit fly</name>
    <dbReference type="NCBI Taxonomy" id="7227"/>
    <lineage>
        <taxon>Eukaryota</taxon>
        <taxon>Metazoa</taxon>
        <taxon>Ecdysozoa</taxon>
        <taxon>Arthropoda</taxon>
        <taxon>Hexapoda</taxon>
        <taxon>Insecta</taxon>
        <taxon>Pterygota</taxon>
        <taxon>Neoptera</taxon>
        <taxon>Endopterygota</taxon>
        <taxon>Diptera</taxon>
        <taxon>Brachycera</taxon>
        <taxon>Muscomorpha</taxon>
        <taxon>Ephydroidea</taxon>
        <taxon>Drosophilidae</taxon>
        <taxon>Drosophila</taxon>
        <taxon>Sophophora</taxon>
    </lineage>
</organism>
<accession>Q9W1U8</accession>
<feature type="transmembrane region" description="Helical" evidence="1">
    <location>
        <begin position="149"/>
        <end position="170"/>
    </location>
</feature>
<protein>
    <submittedName>
        <fullName evidence="3">IP06655p</fullName>
    </submittedName>
</protein>
<name>Q9W1U8_DROME</name>
<reference evidence="2 5" key="4">
    <citation type="journal article" date="2002" name="Genome Biol.">
        <title>The transposable elements of the Drosophila melanogaster euchromatin: a genomics perspective.</title>
        <authorList>
            <person name="Kaminker J.S."/>
            <person name="Bergman C.M."/>
            <person name="Kronmiller B."/>
            <person name="Carlson J."/>
            <person name="Svirskas R."/>
            <person name="Patel S."/>
            <person name="Frise E."/>
            <person name="Wheeler D.A."/>
            <person name="Lewis S.E."/>
            <person name="Rubin G.M."/>
            <person name="Ashburner M."/>
            <person name="Celniker S.E."/>
        </authorList>
    </citation>
    <scope>NUCLEOTIDE SEQUENCE [LARGE SCALE GENOMIC DNA]</scope>
    <source>
        <strain evidence="5">Berkeley</strain>
    </source>
</reference>
<reference evidence="2 5" key="2">
    <citation type="journal article" date="2002" name="Genome Biol.">
        <title>Finishing a whole-genome shotgun: release 3 of the Drosophila melanogaster euchromatic genome sequence.</title>
        <authorList>
            <person name="Celniker S.E."/>
            <person name="Wheeler D.A."/>
            <person name="Kronmiller B."/>
            <person name="Carlson J.W."/>
            <person name="Halpern A."/>
            <person name="Patel S."/>
            <person name="Adams M."/>
            <person name="Champe M."/>
            <person name="Dugan S.P."/>
            <person name="Frise E."/>
            <person name="Hodgson A."/>
            <person name="George R.A."/>
            <person name="Hoskins R.A."/>
            <person name="Laverty T."/>
            <person name="Muzny D.M."/>
            <person name="Nelson C.R."/>
            <person name="Pacleb J.M."/>
            <person name="Park S."/>
            <person name="Pfeiffer B.D."/>
            <person name="Richards S."/>
            <person name="Sodergren E.J."/>
            <person name="Svirskas R."/>
            <person name="Tabor P.E."/>
            <person name="Wan K."/>
            <person name="Stapleton M."/>
            <person name="Sutton G.G."/>
            <person name="Venter C."/>
            <person name="Weinstock G."/>
            <person name="Scherer S.E."/>
            <person name="Myers E.W."/>
            <person name="Gibbs R.A."/>
            <person name="Rubin G.M."/>
        </authorList>
    </citation>
    <scope>NUCLEOTIDE SEQUENCE [LARGE SCALE GENOMIC DNA]</scope>
    <source>
        <strain evidence="5">Berkeley</strain>
    </source>
</reference>
<evidence type="ECO:0000256" key="1">
    <source>
        <dbReference type="SAM" id="Phobius"/>
    </source>
</evidence>
<dbReference type="VEuPathDB" id="VectorBase:FBgn0034820"/>
<dbReference type="BioGRID-ORCS" id="37667">
    <property type="hits" value="0 hits in 1 CRISPR screen"/>
</dbReference>
<evidence type="ECO:0000313" key="3">
    <source>
        <dbReference type="EMBL" id="AAY54990.1"/>
    </source>
</evidence>
<reference evidence="3" key="7">
    <citation type="submission" date="2005-05" db="EMBL/GenBank/DDBJ databases">
        <authorList>
            <person name="Stapleton M."/>
            <person name="Carlson J."/>
            <person name="Chavez C."/>
            <person name="Frise E."/>
            <person name="George R."/>
            <person name="Pacleb J."/>
            <person name="Park S."/>
            <person name="Wan K."/>
            <person name="Yu C."/>
            <person name="Celniker S."/>
        </authorList>
    </citation>
    <scope>NUCLEOTIDE SEQUENCE</scope>
</reference>
<reference evidence="2 5" key="1">
    <citation type="journal article" date="2000" name="Science">
        <title>The genome sequence of Drosophila melanogaster.</title>
        <authorList>
            <person name="Adams M.D."/>
            <person name="Celniker S.E."/>
            <person name="Holt R.A."/>
            <person name="Evans C.A."/>
            <person name="Gocayne J.D."/>
            <person name="Amanatides P.G."/>
            <person name="Scherer S.E."/>
            <person name="Li P.W."/>
            <person name="Hoskins R.A."/>
            <person name="Galle R.F."/>
            <person name="George R.A."/>
            <person name="Lewis S.E."/>
            <person name="Richards S."/>
            <person name="Ashburner M."/>
            <person name="Henderson S.N."/>
            <person name="Sutton G.G."/>
            <person name="Wortman J.R."/>
            <person name="Yandell M.D."/>
            <person name="Zhang Q."/>
            <person name="Chen L.X."/>
            <person name="Brandon R.C."/>
            <person name="Rogers Y.H."/>
            <person name="Blazej R.G."/>
            <person name="Champe M."/>
            <person name="Pfeiffer B.D."/>
            <person name="Wan K.H."/>
            <person name="Doyle C."/>
            <person name="Baxter E.G."/>
            <person name="Helt G."/>
            <person name="Nelson C.R."/>
            <person name="Gabor G.L."/>
            <person name="Abril J.F."/>
            <person name="Agbayani A."/>
            <person name="An H.J."/>
            <person name="Andrews-Pfannkoch C."/>
            <person name="Baldwin D."/>
            <person name="Ballew R.M."/>
            <person name="Basu A."/>
            <person name="Baxendale J."/>
            <person name="Bayraktaroglu L."/>
            <person name="Beasley E.M."/>
            <person name="Beeson K.Y."/>
            <person name="Benos P.V."/>
            <person name="Berman B.P."/>
            <person name="Bhandari D."/>
            <person name="Bolshakov S."/>
            <person name="Borkova D."/>
            <person name="Botchan M.R."/>
            <person name="Bouck J."/>
            <person name="Brokstein P."/>
            <person name="Brottier P."/>
            <person name="Burtis K.C."/>
            <person name="Busam D.A."/>
            <person name="Butler H."/>
            <person name="Cadieu E."/>
            <person name="Center A."/>
            <person name="Chandra I."/>
            <person name="Cherry J.M."/>
            <person name="Cawley S."/>
            <person name="Dahlke C."/>
            <person name="Davenport L.B."/>
            <person name="Davies P."/>
            <person name="de Pablos B."/>
            <person name="Delcher A."/>
            <person name="Deng Z."/>
            <person name="Mays A.D."/>
            <person name="Dew I."/>
            <person name="Dietz S.M."/>
            <person name="Dodson K."/>
            <person name="Doup L.E."/>
            <person name="Downes M."/>
            <person name="Dugan-Rocha S."/>
            <person name="Dunkov B.C."/>
            <person name="Dunn P."/>
            <person name="Durbin K.J."/>
            <person name="Evangelista C.C."/>
            <person name="Ferraz C."/>
            <person name="Ferriera S."/>
            <person name="Fleischmann W."/>
            <person name="Fosler C."/>
            <person name="Gabrielian A.E."/>
            <person name="Garg N.S."/>
            <person name="Gelbart W.M."/>
            <person name="Glasser K."/>
            <person name="Glodek A."/>
            <person name="Gong F."/>
            <person name="Gorrell J.H."/>
            <person name="Gu Z."/>
            <person name="Guan P."/>
            <person name="Harris M."/>
            <person name="Harris N.L."/>
            <person name="Harvey D."/>
            <person name="Heiman T.J."/>
            <person name="Hernandez J.R."/>
            <person name="Houck J."/>
            <person name="Hostin D."/>
            <person name="Houston K.A."/>
            <person name="Howland T.J."/>
            <person name="Wei M.H."/>
            <person name="Ibegwam C."/>
            <person name="Jalali M."/>
            <person name="Kalush F."/>
            <person name="Karpen G.H."/>
            <person name="Ke Z."/>
            <person name="Kennison J.A."/>
            <person name="Ketchum K.A."/>
            <person name="Kimmel B.E."/>
            <person name="Kodira C.D."/>
            <person name="Kraft C."/>
            <person name="Kravitz S."/>
            <person name="Kulp D."/>
            <person name="Lai Z."/>
            <person name="Lasko P."/>
            <person name="Lei Y."/>
            <person name="Levitsky A.A."/>
            <person name="Li J."/>
            <person name="Li Z."/>
            <person name="Liang Y."/>
            <person name="Lin X."/>
            <person name="Liu X."/>
            <person name="Mattei B."/>
            <person name="McIntosh T.C."/>
            <person name="McLeod M.P."/>
            <person name="McPherson D."/>
            <person name="Merkulov G."/>
            <person name="Milshina N.V."/>
            <person name="Mobarry C."/>
            <person name="Morris J."/>
            <person name="Moshrefi A."/>
            <person name="Mount S.M."/>
            <person name="Moy M."/>
            <person name="Murphy B."/>
            <person name="Murphy L."/>
            <person name="Muzny D.M."/>
            <person name="Nelson D.L."/>
            <person name="Nelson D.R."/>
            <person name="Nelson K.A."/>
            <person name="Nixon K."/>
            <person name="Nusskern D.R."/>
            <person name="Pacleb J.M."/>
            <person name="Palazzolo M."/>
            <person name="Pittman G.S."/>
            <person name="Pan S."/>
            <person name="Pollard J."/>
            <person name="Puri V."/>
            <person name="Reese M.G."/>
            <person name="Reinert K."/>
            <person name="Remington K."/>
            <person name="Saunders R.D."/>
            <person name="Scheeler F."/>
            <person name="Shen H."/>
            <person name="Shue B.C."/>
            <person name="Siden-Kiamos I."/>
            <person name="Simpson M."/>
            <person name="Skupski M.P."/>
            <person name="Smith T."/>
            <person name="Spier E."/>
            <person name="Spradling A.C."/>
            <person name="Stapleton M."/>
            <person name="Strong R."/>
            <person name="Sun E."/>
            <person name="Svirskas R."/>
            <person name="Tector C."/>
            <person name="Turner R."/>
            <person name="Venter E."/>
            <person name="Wang A.H."/>
            <person name="Wang X."/>
            <person name="Wang Z.Y."/>
            <person name="Wassarman D.A."/>
            <person name="Weinstock G.M."/>
            <person name="Weissenbach J."/>
            <person name="Williams S.M."/>
            <person name="WoodageT"/>
            <person name="Worley K.C."/>
            <person name="Wu D."/>
            <person name="Yang S."/>
            <person name="Yao Q.A."/>
            <person name="Ye J."/>
            <person name="Yeh R.F."/>
            <person name="Zaveri J.S."/>
            <person name="Zhan M."/>
            <person name="Zhang G."/>
            <person name="Zhao Q."/>
            <person name="Zheng L."/>
            <person name="Zheng X.H."/>
            <person name="Zhong F.N."/>
            <person name="Zhong W."/>
            <person name="Zhou X."/>
            <person name="Zhu S."/>
            <person name="Zhu X."/>
            <person name="Smith H.O."/>
            <person name="Gibbs R.A."/>
            <person name="Myers E.W."/>
            <person name="Rubin G.M."/>
            <person name="Venter J.C."/>
        </authorList>
    </citation>
    <scope>NUCLEOTIDE SEQUENCE [LARGE SCALE GENOMIC DNA]</scope>
    <source>
        <strain evidence="5">Berkeley</strain>
    </source>
</reference>
<keyword evidence="5" id="KW-1185">Reference proteome</keyword>
<proteinExistence type="evidence at transcript level"/>
<evidence type="ECO:0000313" key="4">
    <source>
        <dbReference type="FlyBase" id="FBgn0034820"/>
    </source>
</evidence>
<dbReference type="HOGENOM" id="CLU_1662601_0_0_1"/>
<evidence type="ECO:0000313" key="2">
    <source>
        <dbReference type="EMBL" id="AAF46955.2"/>
    </source>
</evidence>
<dbReference type="Bgee" id="FBgn0034820">
    <property type="expression patterns" value="Expressed in mid-late elongation-stage spermatid (Drosophila) in testis and 20 other cell types or tissues"/>
</dbReference>
<dbReference type="AGR" id="FB:FBgn0034820"/>
<reference evidence="2 5" key="10">
    <citation type="journal article" date="2007" name="Science">
        <title>Sequence finishing and mapping of Drosophila melanogaster heterochromatin.</title>
        <authorList>
            <person name="Hoskins R.A."/>
            <person name="Carlson J.W."/>
            <person name="Kennedy C."/>
            <person name="Acevedo D."/>
            <person name="Evans-Holm M."/>
            <person name="Frise E."/>
            <person name="Wan K.H."/>
            <person name="Park S."/>
            <person name="Mendez-Lago M."/>
            <person name="Rossi F."/>
            <person name="Villasante A."/>
            <person name="Dimitri P."/>
            <person name="Karpen G.H."/>
            <person name="Celniker S.E."/>
        </authorList>
    </citation>
    <scope>NUCLEOTIDE SEQUENCE [LARGE SCALE GENOMIC DNA]</scope>
    <source>
        <strain evidence="5">Berkeley</strain>
    </source>
</reference>
<dbReference type="Proteomes" id="UP000000803">
    <property type="component" value="Chromosome 2R"/>
</dbReference>
<dbReference type="KEGG" id="dme:Dmel_CG13538"/>
<dbReference type="ExpressionAtlas" id="Q9W1U8">
    <property type="expression patterns" value="baseline and differential"/>
</dbReference>
<dbReference type="OMA" id="SHRMCYN"/>
<reference evidence="2 5" key="6">
    <citation type="journal article" date="2005" name="PLoS Comput. Biol.">
        <title>Combined evidence annotation of transposable elements in genome sequences.</title>
        <authorList>
            <person name="Quesneville H."/>
            <person name="Bergman C.M."/>
            <person name="Andrieu O."/>
            <person name="Autard D."/>
            <person name="Nouaud D."/>
            <person name="Ashburner M."/>
            <person name="Anxolabehere D."/>
        </authorList>
    </citation>
    <scope>NUCLEOTIDE SEQUENCE [LARGE SCALE GENOMIC DNA]</scope>
    <source>
        <strain evidence="5">Berkeley</strain>
    </source>
</reference>
<reference evidence="2" key="14">
    <citation type="submission" date="2020-04" db="EMBL/GenBank/DDBJ databases">
        <authorList>
            <consortium name="FlyBase"/>
        </authorList>
    </citation>
    <scope>NUCLEOTIDE SEQUENCE</scope>
</reference>
<reference evidence="2" key="11">
    <citation type="journal article" date="2015" name="G3 (Bethesda)">
        <title>Gene Model Annotations for Drosophila melanogaster: Impact of High-Throughput Data.</title>
        <authorList>
            <consortium name="FlyBase Consortium"/>
            <person name="Matthews B.B."/>
            <person name="Dos Santos G."/>
            <person name="Crosby M.A."/>
            <person name="Emmert D.B."/>
            <person name="St Pierre S.E."/>
            <person name="Gramates L.S."/>
            <person name="Zhou P."/>
            <person name="Schroeder A.J."/>
            <person name="Falls K."/>
            <person name="Strelets V."/>
            <person name="Russo S.M."/>
            <person name="Gelbart W.M."/>
            <person name="null"/>
        </authorList>
    </citation>
    <scope>NUCLEOTIDE SEQUENCE</scope>
</reference>
<reference evidence="2" key="13">
    <citation type="journal article" date="2015" name="Genome Res.">
        <title>The Release 6 reference sequence of the Drosophila melanogaster genome.</title>
        <authorList>
            <person name="Hoskins R.A."/>
            <person name="Carlson J.W."/>
            <person name="Wan K.H."/>
            <person name="Park S."/>
            <person name="Mendez I."/>
            <person name="Galle S.E."/>
            <person name="Booth B.W."/>
            <person name="Pfeiffer B.D."/>
            <person name="George R.A."/>
            <person name="Svirskas R."/>
            <person name="Krzywinski M."/>
            <person name="Schein J."/>
            <person name="Accardo M.C."/>
            <person name="Damia E."/>
            <person name="Messina G."/>
            <person name="Mendez-Lago M."/>
            <person name="de Pablos B."/>
            <person name="Demakova O.V."/>
            <person name="Andreyeva E.N."/>
            <person name="Boldyreva L.V."/>
            <person name="Marra M."/>
            <person name="Carvalho A.B."/>
            <person name="Dimitri P."/>
            <person name="Villasante A."/>
            <person name="Zhimulev I.F."/>
            <person name="Rubin G.M."/>
            <person name="Karpen G.H."/>
            <person name="Celniker S.E."/>
        </authorList>
    </citation>
    <scope>NUCLEOTIDE SEQUENCE</scope>
</reference>
<dbReference type="UCSC" id="CG13538-RA">
    <property type="organism name" value="d. melanogaster"/>
</dbReference>
<dbReference type="FlyBase" id="FBgn0034820">
    <property type="gene designation" value="CG13538"/>
</dbReference>
<reference evidence="2 5" key="5">
    <citation type="journal article" date="2002" name="Genome Biol.">
        <title>Heterochromatic sequences in a Drosophila whole-genome shotgun assembly.</title>
        <authorList>
            <person name="Hoskins R.A."/>
            <person name="Smith C.D."/>
            <person name="Carlson J.W."/>
            <person name="Carvalho A.B."/>
            <person name="Halpern A."/>
            <person name="Kaminker J.S."/>
            <person name="Kennedy C."/>
            <person name="Mungall C.J."/>
            <person name="Sullivan B.A."/>
            <person name="Sutton G.G."/>
            <person name="Yasuhara J.C."/>
            <person name="Wakimoto B.T."/>
            <person name="Myers E.W."/>
            <person name="Celniker S.E."/>
            <person name="Rubin G.M."/>
            <person name="Karpen G.H."/>
        </authorList>
    </citation>
    <scope>NUCLEOTIDE SEQUENCE [LARGE SCALE GENOMIC DNA]</scope>
    <source>
        <strain evidence="5">Berkeley</strain>
    </source>
</reference>
<sequence>MMLADEFETMCKNYFVNSMTHVCSSLVPESLTKKYRNRLIIPKDPYSIFKLNSRNSSYLLAFRFPEMRNCRKLWMSDLRNLNCEIKGGKMKNFFFANSYRKCYNFAMDLTSELKAHCGAKNNEEDTQSGYYYTNFDGNPVIQTNSTACLLLGTSTLVLCLIISFLMFAILQWKASRLRGSKSVQGGPCES</sequence>
<reference evidence="2" key="15">
    <citation type="submission" date="2020-05" db="EMBL/GenBank/DDBJ databases">
        <title>Drosophila melanogaster release 4 sequence.</title>
        <authorList>
            <consortium name="Berkeley Drosophila Genome Project"/>
            <person name="Celniker S."/>
            <person name="Carlson J."/>
            <person name="Wan K."/>
            <person name="Pfeiffer B."/>
            <person name="Frise E."/>
            <person name="George R."/>
            <person name="Hoskins R."/>
            <person name="Stapleton M."/>
            <person name="Pacleb J."/>
            <person name="Park S."/>
            <person name="Svirskas R."/>
            <person name="Smith E."/>
            <person name="Yu C."/>
            <person name="Rubin G."/>
        </authorList>
    </citation>
    <scope>NUCLEOTIDE SEQUENCE</scope>
</reference>
<dbReference type="EMBL" id="BT022574">
    <property type="protein sequence ID" value="AAY54990.1"/>
    <property type="molecule type" value="mRNA"/>
</dbReference>
<dbReference type="EMBL" id="AE013599">
    <property type="protein sequence ID" value="AAF46955.2"/>
    <property type="molecule type" value="Genomic_DNA"/>
</dbReference>
<accession>Q4V5T2</accession>
<dbReference type="GeneID" id="37667"/>
<dbReference type="InParanoid" id="Q9W1U8"/>
<keyword evidence="1" id="KW-0812">Transmembrane</keyword>
<dbReference type="PaxDb" id="7227-FBpp0071876"/>
<dbReference type="AlphaFoldDB" id="Q9W1U8"/>
<keyword evidence="1" id="KW-1133">Transmembrane helix</keyword>
<gene>
    <name evidence="2" type="primary">Dmel\CG13538</name>
    <name evidence="2 4" type="ORF">CG13538</name>
    <name evidence="2" type="ORF">Dmel_CG13538</name>
</gene>